<evidence type="ECO:0000256" key="1">
    <source>
        <dbReference type="SAM" id="Phobius"/>
    </source>
</evidence>
<feature type="transmembrane region" description="Helical" evidence="1">
    <location>
        <begin position="99"/>
        <end position="120"/>
    </location>
</feature>
<dbReference type="EMBL" id="BTGU01000021">
    <property type="protein sequence ID" value="GMN45724.1"/>
    <property type="molecule type" value="Genomic_DNA"/>
</dbReference>
<keyword evidence="1" id="KW-0472">Membrane</keyword>
<dbReference type="AlphaFoldDB" id="A0AA88A4Q4"/>
<keyword evidence="1" id="KW-0812">Transmembrane</keyword>
<organism evidence="2 3">
    <name type="scientific">Ficus carica</name>
    <name type="common">Common fig</name>
    <dbReference type="NCBI Taxonomy" id="3494"/>
    <lineage>
        <taxon>Eukaryota</taxon>
        <taxon>Viridiplantae</taxon>
        <taxon>Streptophyta</taxon>
        <taxon>Embryophyta</taxon>
        <taxon>Tracheophyta</taxon>
        <taxon>Spermatophyta</taxon>
        <taxon>Magnoliopsida</taxon>
        <taxon>eudicotyledons</taxon>
        <taxon>Gunneridae</taxon>
        <taxon>Pentapetalae</taxon>
        <taxon>rosids</taxon>
        <taxon>fabids</taxon>
        <taxon>Rosales</taxon>
        <taxon>Moraceae</taxon>
        <taxon>Ficeae</taxon>
        <taxon>Ficus</taxon>
    </lineage>
</organism>
<gene>
    <name evidence="2" type="ORF">TIFTF001_014911</name>
</gene>
<evidence type="ECO:0000313" key="2">
    <source>
        <dbReference type="EMBL" id="GMN45724.1"/>
    </source>
</evidence>
<accession>A0AA88A4Q4</accession>
<dbReference type="Proteomes" id="UP001187192">
    <property type="component" value="Unassembled WGS sequence"/>
</dbReference>
<keyword evidence="1" id="KW-1133">Transmembrane helix</keyword>
<sequence>MWFKWRAGNRWRRLTCRRFSGPKDEDLTIAERLLGVEVTAGLGGLRFGKMEEGKGGGFDGTFRLSTLVVVIIFLPVAFPSLIITIVFPSSGLVVCSSDLYLGDLLILLNLWLCMVFSDLCNMRLWLPIDRQSPSLVGALLSRAWCMLVFGVSRYFPVFGPQTCVIPTVHEKDDRKKWNEGQGD</sequence>
<reference evidence="2" key="1">
    <citation type="submission" date="2023-07" db="EMBL/GenBank/DDBJ databases">
        <title>draft genome sequence of fig (Ficus carica).</title>
        <authorList>
            <person name="Takahashi T."/>
            <person name="Nishimura K."/>
        </authorList>
    </citation>
    <scope>NUCLEOTIDE SEQUENCE</scope>
</reference>
<evidence type="ECO:0000313" key="3">
    <source>
        <dbReference type="Proteomes" id="UP001187192"/>
    </source>
</evidence>
<name>A0AA88A4Q4_FICCA</name>
<feature type="transmembrane region" description="Helical" evidence="1">
    <location>
        <begin position="64"/>
        <end position="87"/>
    </location>
</feature>
<protein>
    <submittedName>
        <fullName evidence="2">Uncharacterized protein</fullName>
    </submittedName>
</protein>
<keyword evidence="3" id="KW-1185">Reference proteome</keyword>
<proteinExistence type="predicted"/>
<comment type="caution">
    <text evidence="2">The sequence shown here is derived from an EMBL/GenBank/DDBJ whole genome shotgun (WGS) entry which is preliminary data.</text>
</comment>